<organism evidence="2 3">
    <name type="scientific">Paenibacillus albilobatus</name>
    <dbReference type="NCBI Taxonomy" id="2716884"/>
    <lineage>
        <taxon>Bacteria</taxon>
        <taxon>Bacillati</taxon>
        <taxon>Bacillota</taxon>
        <taxon>Bacilli</taxon>
        <taxon>Bacillales</taxon>
        <taxon>Paenibacillaceae</taxon>
        <taxon>Paenibacillus</taxon>
    </lineage>
</organism>
<dbReference type="Gene3D" id="2.60.120.260">
    <property type="entry name" value="Galactose-binding domain-like"/>
    <property type="match status" value="2"/>
</dbReference>
<dbReference type="EMBL" id="BORQ01000001">
    <property type="protein sequence ID" value="GIO29411.1"/>
    <property type="molecule type" value="Genomic_DNA"/>
</dbReference>
<dbReference type="InterPro" id="IPR006059">
    <property type="entry name" value="SBP"/>
</dbReference>
<dbReference type="RefSeq" id="WP_236575381.1">
    <property type="nucleotide sequence ID" value="NZ_BORQ01000001.1"/>
</dbReference>
<evidence type="ECO:0000313" key="3">
    <source>
        <dbReference type="Proteomes" id="UP000679779"/>
    </source>
</evidence>
<reference evidence="2" key="1">
    <citation type="submission" date="2021-03" db="EMBL/GenBank/DDBJ databases">
        <title>Antimicrobial resistance genes in bacteria isolated from Japanese honey, and their potential for conferring macrolide and lincosamide resistance in the American foulbrood pathogen Paenibacillus larvae.</title>
        <authorList>
            <person name="Okamoto M."/>
            <person name="Kumagai M."/>
            <person name="Kanamori H."/>
            <person name="Takamatsu D."/>
        </authorList>
    </citation>
    <scope>NUCLEOTIDE SEQUENCE</scope>
    <source>
        <strain evidence="2">J2TS6</strain>
    </source>
</reference>
<proteinExistence type="predicted"/>
<evidence type="ECO:0000313" key="2">
    <source>
        <dbReference type="EMBL" id="GIO29411.1"/>
    </source>
</evidence>
<dbReference type="PANTHER" id="PTHR43649:SF27">
    <property type="entry name" value="EXTRACELLULAR SOLUTE-BINDING PROTEIN FAMILY 1"/>
    <property type="match status" value="1"/>
</dbReference>
<dbReference type="Gene3D" id="3.40.190.10">
    <property type="entry name" value="Periplasmic binding protein-like II"/>
    <property type="match status" value="1"/>
</dbReference>
<evidence type="ECO:0000256" key="1">
    <source>
        <dbReference type="SAM" id="MobiDB-lite"/>
    </source>
</evidence>
<feature type="region of interest" description="Disordered" evidence="1">
    <location>
        <begin position="34"/>
        <end position="55"/>
    </location>
</feature>
<dbReference type="SUPFAM" id="SSF53850">
    <property type="entry name" value="Periplasmic binding protein-like II"/>
    <property type="match status" value="1"/>
</dbReference>
<accession>A0A920C7W2</accession>
<keyword evidence="3" id="KW-1185">Reference proteome</keyword>
<comment type="caution">
    <text evidence="2">The sequence shown here is derived from an EMBL/GenBank/DDBJ whole genome shotgun (WGS) entry which is preliminary data.</text>
</comment>
<dbReference type="PANTHER" id="PTHR43649">
    <property type="entry name" value="ARABINOSE-BINDING PROTEIN-RELATED"/>
    <property type="match status" value="1"/>
</dbReference>
<dbReference type="AlphaFoldDB" id="A0A920C7W2"/>
<sequence length="997" mass="113522">MKHSMHKWRKRSIIIGLLLAAAISLIKPQPYGHQPSAYAEPTGSQQKKETSGVEQAGQEGAIEPYYLERLQAWQTAGISKGTSEQTLRAAAFTAKSNDAGLKVETFEGKPESLVWSGQRGWVEYEVDVAREGLYEIWADYYPLSVNDGGNRQPVLLSVFVNGEYPFNEARSIVLERYYRDVERERYDESGNQLRAQVEEVPGWKRTAFRESNGAYALPLQWHLKQGKNTIRLQVLQQPVALHEMTIKPAEELPAYAEVKSTYPADAVRVGTPVVIEAEHYDQKNSTSIQNVYDRDPASHPKSIGSIAYNTLGGSRWMEGGQSVAWTIDVPETGLYKLAMRVNQNGMKNMAVFRSLYIDGSIPFQEMKNVQFPYDSDWKGMTLADSEGKPFAFYLTKGKHTLSMEAHYEPYMPMMIEMDHISKELRSILLELRMATGNREDKYRVWNVEKDIPGLIERLERIREQFVSLQNQMKGINPKTDNVAQMLKNGAADLKSILNKPNQIPYAKERIASVQESLESNRSLLMDSPLQLDQLFLAPLDEQLPGMTSNFWQKTGGMFQSLFYSFGKGSTTKAQDENVLEVWMVWGRDYVDELQRLVNDRFTPETGIKVHINMIQNPQMLTLANASGMMPDVALGVPANVPFDMALRNAALDLSKLPGADEFFSSFNPGMLQPLYYDGGYYGVPETVRFKVLFYRKDILDQLGLKVPDTWDDVYTALPTLLQNHYNFYVDPVDYTPILFQNNVNLYTANGLKTGLDTPDAFKSYKMWTDFYNVQGLERVVQSFYNQFRRGDIPIGISDFNMYIQLLVAAPEIANDWAIAPIPGTKREDGSVVRWSGGANPTNAMLFKSSVPEKQQEAWKFLQWYMSAEVQTEFGLNLEQYYGETFRWNTANVRAFAQMPWKPQDLNVILEQWKWTKEVPQVPGGYMTDREIGFAWNRTVVDAENPRISLEKAIKEINRELARKQQEFGIAGPNGEALKSLDLPHMDKPWEGVDQLVE</sequence>
<name>A0A920C7W2_9BACL</name>
<protein>
    <submittedName>
        <fullName evidence="2">ABC transporter substrate-binding protein</fullName>
    </submittedName>
</protein>
<gene>
    <name evidence="2" type="ORF">J2TS6_05520</name>
</gene>
<dbReference type="Pfam" id="PF01547">
    <property type="entry name" value="SBP_bac_1"/>
    <property type="match status" value="1"/>
</dbReference>
<dbReference type="InterPro" id="IPR050490">
    <property type="entry name" value="Bact_solute-bd_prot1"/>
</dbReference>
<dbReference type="Proteomes" id="UP000679779">
    <property type="component" value="Unassembled WGS sequence"/>
</dbReference>